<sequence length="128" mass="13491">MKFGKALGVLTAAVAVPLVMTGTAYADIPFGQNRNGDASFYTDRGTGSCGSPIDASSQMLVAVSRSYWTSSNPNNDPLCGASVEVKYKGKTIKVPVRDQCPSCGPNKIDLSRPAFGQLADTQRCQISP</sequence>
<dbReference type="Gene3D" id="2.40.40.10">
    <property type="entry name" value="RlpA-like domain"/>
    <property type="match status" value="1"/>
</dbReference>
<feature type="signal peptide" evidence="2">
    <location>
        <begin position="1"/>
        <end position="26"/>
    </location>
</feature>
<keyword evidence="1 2" id="KW-0732">Signal</keyword>
<evidence type="ECO:0000313" key="5">
    <source>
        <dbReference type="Proteomes" id="UP001597045"/>
    </source>
</evidence>
<dbReference type="InterPro" id="IPR048197">
    <property type="entry name" value="Papain_inhib"/>
</dbReference>
<keyword evidence="5" id="KW-1185">Reference proteome</keyword>
<accession>A0ABW3MHE9</accession>
<dbReference type="NCBIfam" id="NF041659">
    <property type="entry name" value="Papain_Inhib"/>
    <property type="match status" value="1"/>
</dbReference>
<dbReference type="InterPro" id="IPR036908">
    <property type="entry name" value="RlpA-like_sf"/>
</dbReference>
<evidence type="ECO:0000259" key="3">
    <source>
        <dbReference type="Pfam" id="PF03330"/>
    </source>
</evidence>
<evidence type="ECO:0000313" key="4">
    <source>
        <dbReference type="EMBL" id="MFD1048594.1"/>
    </source>
</evidence>
<feature type="chain" id="PRO_5045221762" evidence="2">
    <location>
        <begin position="27"/>
        <end position="128"/>
    </location>
</feature>
<gene>
    <name evidence="4" type="ORF">ACFQ1S_25215</name>
</gene>
<dbReference type="SUPFAM" id="SSF50685">
    <property type="entry name" value="Barwin-like endoglucanases"/>
    <property type="match status" value="1"/>
</dbReference>
<reference evidence="5" key="1">
    <citation type="journal article" date="2019" name="Int. J. Syst. Evol. Microbiol.">
        <title>The Global Catalogue of Microorganisms (GCM) 10K type strain sequencing project: providing services to taxonomists for standard genome sequencing and annotation.</title>
        <authorList>
            <consortium name="The Broad Institute Genomics Platform"/>
            <consortium name="The Broad Institute Genome Sequencing Center for Infectious Disease"/>
            <person name="Wu L."/>
            <person name="Ma J."/>
        </authorList>
    </citation>
    <scope>NUCLEOTIDE SEQUENCE [LARGE SCALE GENOMIC DNA]</scope>
    <source>
        <strain evidence="5">JCM 31486</strain>
    </source>
</reference>
<dbReference type="PANTHER" id="PTHR31836">
    <property type="match status" value="1"/>
</dbReference>
<dbReference type="Proteomes" id="UP001597045">
    <property type="component" value="Unassembled WGS sequence"/>
</dbReference>
<dbReference type="CDD" id="cd22273">
    <property type="entry name" value="DPBB_SPI-like"/>
    <property type="match status" value="1"/>
</dbReference>
<dbReference type="InterPro" id="IPR051477">
    <property type="entry name" value="Expansin_CellWall"/>
</dbReference>
<dbReference type="InterPro" id="IPR009009">
    <property type="entry name" value="RlpA-like_DPBB"/>
</dbReference>
<proteinExistence type="predicted"/>
<evidence type="ECO:0000256" key="2">
    <source>
        <dbReference type="SAM" id="SignalP"/>
    </source>
</evidence>
<dbReference type="EMBL" id="JBHTIS010001687">
    <property type="protein sequence ID" value="MFD1048594.1"/>
    <property type="molecule type" value="Genomic_DNA"/>
</dbReference>
<name>A0ABW3MHE9_9PSEU</name>
<dbReference type="PANTHER" id="PTHR31836:SF28">
    <property type="entry name" value="SRCR DOMAIN-CONTAINING PROTEIN-RELATED"/>
    <property type="match status" value="1"/>
</dbReference>
<protein>
    <submittedName>
        <fullName evidence="4">Cysteine/serine endopeptidase inhibitor</fullName>
    </submittedName>
</protein>
<comment type="caution">
    <text evidence="4">The sequence shown here is derived from an EMBL/GenBank/DDBJ whole genome shotgun (WGS) entry which is preliminary data.</text>
</comment>
<organism evidence="4 5">
    <name type="scientific">Kibdelosporangium lantanae</name>
    <dbReference type="NCBI Taxonomy" id="1497396"/>
    <lineage>
        <taxon>Bacteria</taxon>
        <taxon>Bacillati</taxon>
        <taxon>Actinomycetota</taxon>
        <taxon>Actinomycetes</taxon>
        <taxon>Pseudonocardiales</taxon>
        <taxon>Pseudonocardiaceae</taxon>
        <taxon>Kibdelosporangium</taxon>
    </lineage>
</organism>
<evidence type="ECO:0000256" key="1">
    <source>
        <dbReference type="ARBA" id="ARBA00022729"/>
    </source>
</evidence>
<dbReference type="Pfam" id="PF03330">
    <property type="entry name" value="DPBB_1"/>
    <property type="match status" value="1"/>
</dbReference>
<feature type="domain" description="RlpA-like protein double-psi beta-barrel" evidence="3">
    <location>
        <begin position="35"/>
        <end position="123"/>
    </location>
</feature>